<gene>
    <name evidence="2" type="ORF">A5893_10990</name>
</gene>
<dbReference type="Proteomes" id="UP000078459">
    <property type="component" value="Unassembled WGS sequence"/>
</dbReference>
<dbReference type="RefSeq" id="WP_068822709.1">
    <property type="nucleotide sequence ID" value="NZ_LWHJ01000028.1"/>
</dbReference>
<dbReference type="GO" id="GO:0004175">
    <property type="term" value="F:endopeptidase activity"/>
    <property type="evidence" value="ECO:0007669"/>
    <property type="project" value="TreeGrafter"/>
</dbReference>
<dbReference type="PANTHER" id="PTHR32060:SF22">
    <property type="entry name" value="CARBOXYL-TERMINAL-PROCESSING PEPTIDASE 3, CHLOROPLASTIC"/>
    <property type="match status" value="1"/>
</dbReference>
<sequence>MKNKIIHLLLVTSLILSCKSQQKFNTKITSKHAPQELKKDLEIVQNSLEDNHPGVYWYINKKELDFKFDSLKSTLKDYLTPLQFYRELAPVVAAVKCGHTRIVYPGISLNKFQKDSIKKAGSKPLSQLYYFVDSNRIFVESVNKIELKILLKGAEIIAIDSNPASEIIKKAQSLYSSDGYNKTFYNRVLDKSFDAYYYLSYGKSDSSKLTLKRGDSTYYYVLKTIKPAKEDKKLLTPQEIGKKKIDDKQAQKLKRANRYKGIDDFGMPLLDLKYDSVLNSTAIMTVKSFSFDNSNFKKFFRESFNELKDNDTQHLILDIRNNGGGNLMACNRLFRYLYDQPHKFNGRAYMNNSYFQSIKYEDKKTAFKVAKIITLPISLITGIFLNHKDSIGKYGFLPTTALKKPLENVFKKDLIVLINGYSFSATSLLSANLQSVNRGTFVGEESGGGYNQCTAGSIPFLNLPNTGLKLRLPLKVIQITDKRNLYGRGVFPKYEVKENFDDVLAKRDVIMEKGKELIIYNR</sequence>
<reference evidence="2 3" key="2">
    <citation type="submission" date="2016-06" db="EMBL/GenBank/DDBJ databases">
        <title>Pedobacter psychrophilus sp. nov., isolated from Antarctic fragmentary rock.</title>
        <authorList>
            <person name="Svec P."/>
        </authorList>
    </citation>
    <scope>NUCLEOTIDE SEQUENCE [LARGE SCALE GENOMIC DNA]</scope>
    <source>
        <strain evidence="2 3">CCM 8644</strain>
    </source>
</reference>
<proteinExistence type="predicted"/>
<dbReference type="InterPro" id="IPR029045">
    <property type="entry name" value="ClpP/crotonase-like_dom_sf"/>
</dbReference>
<evidence type="ECO:0000259" key="1">
    <source>
        <dbReference type="Pfam" id="PF03572"/>
    </source>
</evidence>
<name>A0A179DE58_9SPHI</name>
<dbReference type="Gene3D" id="3.90.226.10">
    <property type="entry name" value="2-enoyl-CoA Hydratase, Chain A, domain 1"/>
    <property type="match status" value="1"/>
</dbReference>
<evidence type="ECO:0000313" key="3">
    <source>
        <dbReference type="Proteomes" id="UP000078459"/>
    </source>
</evidence>
<comment type="caution">
    <text evidence="2">The sequence shown here is derived from an EMBL/GenBank/DDBJ whole genome shotgun (WGS) entry which is preliminary data.</text>
</comment>
<reference evidence="2 3" key="1">
    <citation type="submission" date="2016-04" db="EMBL/GenBank/DDBJ databases">
        <authorList>
            <person name="Evans L.H."/>
            <person name="Alamgir A."/>
            <person name="Owens N."/>
            <person name="Weber N.D."/>
            <person name="Virtaneva K."/>
            <person name="Barbian K."/>
            <person name="Babar A."/>
            <person name="Rosenke K."/>
        </authorList>
    </citation>
    <scope>NUCLEOTIDE SEQUENCE [LARGE SCALE GENOMIC DNA]</scope>
    <source>
        <strain evidence="2 3">CCM 8644</strain>
    </source>
</reference>
<organism evidence="2 3">
    <name type="scientific">Pedobacter psychrophilus</name>
    <dbReference type="NCBI Taxonomy" id="1826909"/>
    <lineage>
        <taxon>Bacteria</taxon>
        <taxon>Pseudomonadati</taxon>
        <taxon>Bacteroidota</taxon>
        <taxon>Sphingobacteriia</taxon>
        <taxon>Sphingobacteriales</taxon>
        <taxon>Sphingobacteriaceae</taxon>
        <taxon>Pedobacter</taxon>
    </lineage>
</organism>
<protein>
    <recommendedName>
        <fullName evidence="1">Tail specific protease domain-containing protein</fullName>
    </recommendedName>
</protein>
<dbReference type="PROSITE" id="PS51257">
    <property type="entry name" value="PROKAR_LIPOPROTEIN"/>
    <property type="match status" value="1"/>
</dbReference>
<dbReference type="SUPFAM" id="SSF52096">
    <property type="entry name" value="ClpP/crotonase"/>
    <property type="match status" value="1"/>
</dbReference>
<accession>A0A179DE58</accession>
<evidence type="ECO:0000313" key="2">
    <source>
        <dbReference type="EMBL" id="OAQ39184.1"/>
    </source>
</evidence>
<keyword evidence="3" id="KW-1185">Reference proteome</keyword>
<dbReference type="OrthoDB" id="5480566at2"/>
<dbReference type="GO" id="GO:0008236">
    <property type="term" value="F:serine-type peptidase activity"/>
    <property type="evidence" value="ECO:0007669"/>
    <property type="project" value="InterPro"/>
</dbReference>
<dbReference type="PANTHER" id="PTHR32060">
    <property type="entry name" value="TAIL-SPECIFIC PROTEASE"/>
    <property type="match status" value="1"/>
</dbReference>
<dbReference type="AlphaFoldDB" id="A0A179DE58"/>
<dbReference type="Pfam" id="PF03572">
    <property type="entry name" value="Peptidase_S41"/>
    <property type="match status" value="1"/>
</dbReference>
<dbReference type="InterPro" id="IPR005151">
    <property type="entry name" value="Tail-specific_protease"/>
</dbReference>
<feature type="domain" description="Tail specific protease" evidence="1">
    <location>
        <begin position="282"/>
        <end position="496"/>
    </location>
</feature>
<dbReference type="STRING" id="1826909.A5893_10990"/>
<dbReference type="EMBL" id="LWHJ01000028">
    <property type="protein sequence ID" value="OAQ39184.1"/>
    <property type="molecule type" value="Genomic_DNA"/>
</dbReference>
<dbReference type="GO" id="GO:0006508">
    <property type="term" value="P:proteolysis"/>
    <property type="evidence" value="ECO:0007669"/>
    <property type="project" value="InterPro"/>
</dbReference>